<dbReference type="AlphaFoldDB" id="S6FG39"/>
<dbReference type="Proteomes" id="UP000015361">
    <property type="component" value="Unassembled WGS sequence"/>
</dbReference>
<gene>
    <name evidence="1" type="ORF">O9U_10265</name>
</gene>
<proteinExistence type="predicted"/>
<protein>
    <submittedName>
        <fullName evidence="1">Uncharacterized protein</fullName>
    </submittedName>
</protein>
<reference evidence="1 2" key="1">
    <citation type="journal article" date="2013" name="Appl. Environ. Microbiol.">
        <title>The Carbohydrate Metabolism Signature of Lactococcus lactis Strain A12 Reveals Its Sourdough Ecosystem Origin.</title>
        <authorList>
            <person name="Passerini D."/>
            <person name="Coddeville M."/>
            <person name="Le Bourgeois P."/>
            <person name="Loubiere P."/>
            <person name="Ritzenthaler P."/>
            <person name="Fontagne-Faucher C."/>
            <person name="Daveran-Mingot M.L."/>
            <person name="Cocaign-Bousquet M."/>
        </authorList>
    </citation>
    <scope>NUCLEOTIDE SEQUENCE [LARGE SCALE GENOMIC DNA]</scope>
    <source>
        <strain evidence="1 2">A12</strain>
    </source>
</reference>
<organism evidence="1 2">
    <name type="scientific">Lactococcus lactis subsp. lactis A12</name>
    <dbReference type="NCBI Taxonomy" id="1137134"/>
    <lineage>
        <taxon>Bacteria</taxon>
        <taxon>Bacillati</taxon>
        <taxon>Bacillota</taxon>
        <taxon>Bacilli</taxon>
        <taxon>Lactobacillales</taxon>
        <taxon>Streptococcaceae</taxon>
        <taxon>Lactococcus</taxon>
    </lineage>
</organism>
<name>S6FG39_LACLL</name>
<evidence type="ECO:0000313" key="1">
    <source>
        <dbReference type="EMBL" id="CDG04261.1"/>
    </source>
</evidence>
<accession>S6FG39</accession>
<sequence length="66" mass="7592">MTHQVHIKVGKHQKQNGVLNFKTVTIREKLLRLMFGAKQEVMVLLPGETVKEVEISEIKEGEKVHE</sequence>
<comment type="caution">
    <text evidence="1">The sequence shown here is derived from an EMBL/GenBank/DDBJ whole genome shotgun (WGS) entry which is preliminary data.</text>
</comment>
<dbReference type="RefSeq" id="WP_021722321.1">
    <property type="nucleotide sequence ID" value="NZ_CBLU010000006.1"/>
</dbReference>
<dbReference type="EMBL" id="CBLU010000006">
    <property type="protein sequence ID" value="CDG04261.1"/>
    <property type="molecule type" value="Genomic_DNA"/>
</dbReference>
<evidence type="ECO:0000313" key="2">
    <source>
        <dbReference type="Proteomes" id="UP000015361"/>
    </source>
</evidence>